<evidence type="ECO:0000256" key="1">
    <source>
        <dbReference type="ARBA" id="ARBA00004123"/>
    </source>
</evidence>
<evidence type="ECO:0000256" key="13">
    <source>
        <dbReference type="ARBA" id="ARBA00023204"/>
    </source>
</evidence>
<comment type="similarity">
    <text evidence="2">Belongs to the SNF2/RAD54 helicase family.</text>
</comment>
<evidence type="ECO:0000256" key="21">
    <source>
        <dbReference type="SAM" id="Coils"/>
    </source>
</evidence>
<evidence type="ECO:0000259" key="24">
    <source>
        <dbReference type="PROSITE" id="PS51194"/>
    </source>
</evidence>
<evidence type="ECO:0000256" key="20">
    <source>
        <dbReference type="ARBA" id="ARBA00079118"/>
    </source>
</evidence>
<proteinExistence type="inferred from homology"/>
<evidence type="ECO:0000256" key="11">
    <source>
        <dbReference type="ARBA" id="ARBA00022840"/>
    </source>
</evidence>
<keyword evidence="10" id="KW-0347">Helicase</keyword>
<dbReference type="CDD" id="cd18793">
    <property type="entry name" value="SF2_C_SNF"/>
    <property type="match status" value="1"/>
</dbReference>
<evidence type="ECO:0000256" key="22">
    <source>
        <dbReference type="SAM" id="MobiDB-lite"/>
    </source>
</evidence>
<feature type="compositionally biased region" description="Polar residues" evidence="22">
    <location>
        <begin position="61"/>
        <end position="71"/>
    </location>
</feature>
<dbReference type="Gene3D" id="3.40.50.10810">
    <property type="entry name" value="Tandem AAA-ATPase domain"/>
    <property type="match status" value="1"/>
</dbReference>
<dbReference type="SUPFAM" id="SSF52540">
    <property type="entry name" value="P-loop containing nucleoside triphosphate hydrolases"/>
    <property type="match status" value="2"/>
</dbReference>
<feature type="compositionally biased region" description="Basic and acidic residues" evidence="22">
    <location>
        <begin position="399"/>
        <end position="411"/>
    </location>
</feature>
<evidence type="ECO:0000313" key="25">
    <source>
        <dbReference type="EMBL" id="KAK8732787.1"/>
    </source>
</evidence>
<dbReference type="PROSITE" id="PS51194">
    <property type="entry name" value="HELICASE_CTER"/>
    <property type="match status" value="1"/>
</dbReference>
<organism evidence="25 26">
    <name type="scientific">Cherax quadricarinatus</name>
    <name type="common">Australian red claw crayfish</name>
    <dbReference type="NCBI Taxonomy" id="27406"/>
    <lineage>
        <taxon>Eukaryota</taxon>
        <taxon>Metazoa</taxon>
        <taxon>Ecdysozoa</taxon>
        <taxon>Arthropoda</taxon>
        <taxon>Crustacea</taxon>
        <taxon>Multicrustacea</taxon>
        <taxon>Malacostraca</taxon>
        <taxon>Eumalacostraca</taxon>
        <taxon>Eucarida</taxon>
        <taxon>Decapoda</taxon>
        <taxon>Pleocyemata</taxon>
        <taxon>Astacidea</taxon>
        <taxon>Parastacoidea</taxon>
        <taxon>Parastacidae</taxon>
        <taxon>Cherax</taxon>
    </lineage>
</organism>
<dbReference type="Pfam" id="PF25875">
    <property type="entry name" value="WHD_Rad26_CSB"/>
    <property type="match status" value="1"/>
</dbReference>
<feature type="domain" description="Helicase C-terminal" evidence="24">
    <location>
        <begin position="935"/>
        <end position="1094"/>
    </location>
</feature>
<dbReference type="GO" id="GO:0005634">
    <property type="term" value="C:nucleus"/>
    <property type="evidence" value="ECO:0007669"/>
    <property type="project" value="UniProtKB-SubCell"/>
</dbReference>
<dbReference type="GO" id="GO:0005524">
    <property type="term" value="F:ATP binding"/>
    <property type="evidence" value="ECO:0007669"/>
    <property type="project" value="UniProtKB-KW"/>
</dbReference>
<feature type="compositionally biased region" description="Basic and acidic residues" evidence="22">
    <location>
        <begin position="1172"/>
        <end position="1206"/>
    </location>
</feature>
<evidence type="ECO:0000256" key="3">
    <source>
        <dbReference type="ARBA" id="ARBA00011467"/>
    </source>
</evidence>
<feature type="region of interest" description="Disordered" evidence="22">
    <location>
        <begin position="387"/>
        <end position="411"/>
    </location>
</feature>
<feature type="compositionally biased region" description="Basic and acidic residues" evidence="22">
    <location>
        <begin position="440"/>
        <end position="455"/>
    </location>
</feature>
<gene>
    <name evidence="25" type="ORF">OTU49_006925</name>
</gene>
<protein>
    <recommendedName>
        <fullName evidence="18">DNA excision repair protein ERCC-6</fullName>
    </recommendedName>
    <alternativeName>
        <fullName evidence="19">ATP-dependent helicase ERCC6</fullName>
    </alternativeName>
    <alternativeName>
        <fullName evidence="20">Cockayne syndrome protein CSB</fullName>
    </alternativeName>
    <alternativeName>
        <fullName evidence="4">DNA repair and recombination protein RAD54-like</fullName>
    </alternativeName>
    <alternativeName>
        <fullName evidence="17">Protein okra</fullName>
    </alternativeName>
</protein>
<dbReference type="InterPro" id="IPR059240">
    <property type="entry name" value="cc_ERCC-6_N"/>
</dbReference>
<feature type="region of interest" description="Disordered" evidence="22">
    <location>
        <begin position="1294"/>
        <end position="1362"/>
    </location>
</feature>
<evidence type="ECO:0000259" key="23">
    <source>
        <dbReference type="PROSITE" id="PS51192"/>
    </source>
</evidence>
<dbReference type="GO" id="GO:0016787">
    <property type="term" value="F:hydrolase activity"/>
    <property type="evidence" value="ECO:0007669"/>
    <property type="project" value="UniProtKB-KW"/>
</dbReference>
<feature type="region of interest" description="Disordered" evidence="22">
    <location>
        <begin position="440"/>
        <end position="528"/>
    </location>
</feature>
<dbReference type="FunFam" id="3.40.50.10810:FF:000042">
    <property type="entry name" value="SNF2 family helicase-like protein"/>
    <property type="match status" value="1"/>
</dbReference>
<keyword evidence="26" id="KW-1185">Reference proteome</keyword>
<dbReference type="SMART" id="SM00487">
    <property type="entry name" value="DEXDc"/>
    <property type="match status" value="1"/>
</dbReference>
<accession>A0AAW0WMB4</accession>
<feature type="region of interest" description="Disordered" evidence="22">
    <location>
        <begin position="326"/>
        <end position="353"/>
    </location>
</feature>
<feature type="region of interest" description="Disordered" evidence="22">
    <location>
        <begin position="47"/>
        <end position="71"/>
    </location>
</feature>
<keyword evidence="14" id="KW-0539">Nucleus</keyword>
<dbReference type="InterPro" id="IPR001650">
    <property type="entry name" value="Helicase_C-like"/>
</dbReference>
<evidence type="ECO:0000313" key="26">
    <source>
        <dbReference type="Proteomes" id="UP001445076"/>
    </source>
</evidence>
<dbReference type="CDD" id="cd22254">
    <property type="entry name" value="CSB_WHD"/>
    <property type="match status" value="1"/>
</dbReference>
<dbReference type="PANTHER" id="PTHR45629:SF7">
    <property type="entry name" value="DNA EXCISION REPAIR PROTEIN ERCC-6-RELATED"/>
    <property type="match status" value="1"/>
</dbReference>
<comment type="caution">
    <text evidence="25">The sequence shown here is derived from an EMBL/GenBank/DDBJ whole genome shotgun (WGS) entry which is preliminary data.</text>
</comment>
<dbReference type="PANTHER" id="PTHR45629">
    <property type="entry name" value="SNF2/RAD54 FAMILY MEMBER"/>
    <property type="match status" value="1"/>
</dbReference>
<dbReference type="CDD" id="cd18000">
    <property type="entry name" value="DEXHc_ERCC6"/>
    <property type="match status" value="1"/>
</dbReference>
<dbReference type="CDD" id="cd21397">
    <property type="entry name" value="cc_ERCC-6_N"/>
    <property type="match status" value="1"/>
</dbReference>
<evidence type="ECO:0000256" key="10">
    <source>
        <dbReference type="ARBA" id="ARBA00022806"/>
    </source>
</evidence>
<comment type="function">
    <text evidence="16">Involved in mitotic DNA repair and meiotic recombination. Functions in the recombinational DNA repair pathway. Essential for interhomolog gene conversion (GC), but may have a less important role in intersister GC than spn-A/Rad51. In the presence of DNA, spn-A/Rad51 enhances the ATPase activity of okr/Rad54.</text>
</comment>
<keyword evidence="5" id="KW-0132">Cell division</keyword>
<keyword evidence="7" id="KW-0227">DNA damage</keyword>
<dbReference type="EMBL" id="JARKIK010000056">
    <property type="protein sequence ID" value="KAK8732787.1"/>
    <property type="molecule type" value="Genomic_DNA"/>
</dbReference>
<dbReference type="Proteomes" id="UP001445076">
    <property type="component" value="Unassembled WGS sequence"/>
</dbReference>
<keyword evidence="21" id="KW-0175">Coiled coil</keyword>
<keyword evidence="15" id="KW-0131">Cell cycle</keyword>
<feature type="compositionally biased region" description="Basic and acidic residues" evidence="22">
    <location>
        <begin position="1250"/>
        <end position="1267"/>
    </location>
</feature>
<keyword evidence="6" id="KW-0547">Nucleotide-binding</keyword>
<feature type="region of interest" description="Disordered" evidence="22">
    <location>
        <begin position="1"/>
        <end position="21"/>
    </location>
</feature>
<feature type="coiled-coil region" evidence="21">
    <location>
        <begin position="128"/>
        <end position="175"/>
    </location>
</feature>
<dbReference type="InterPro" id="IPR049730">
    <property type="entry name" value="SNF2/RAD54-like_C"/>
</dbReference>
<dbReference type="Pfam" id="PF00271">
    <property type="entry name" value="Helicase_C"/>
    <property type="match status" value="1"/>
</dbReference>
<dbReference type="GO" id="GO:0008094">
    <property type="term" value="F:ATP-dependent activity, acting on DNA"/>
    <property type="evidence" value="ECO:0007669"/>
    <property type="project" value="TreeGrafter"/>
</dbReference>
<dbReference type="SMART" id="SM00490">
    <property type="entry name" value="HELICc"/>
    <property type="match status" value="1"/>
</dbReference>
<dbReference type="InterPro" id="IPR027417">
    <property type="entry name" value="P-loop_NTPase"/>
</dbReference>
<evidence type="ECO:0000256" key="19">
    <source>
        <dbReference type="ARBA" id="ARBA00076356"/>
    </source>
</evidence>
<keyword evidence="13" id="KW-0234">DNA repair</keyword>
<comment type="subunit">
    <text evidence="3">Interacts (via N-terminus) with spn-A/Rad51.</text>
</comment>
<evidence type="ECO:0000256" key="8">
    <source>
        <dbReference type="ARBA" id="ARBA00022776"/>
    </source>
</evidence>
<name>A0AAW0WMB4_CHEQU</name>
<sequence>MGSQEAGCSTLEGASSETMGKNDAMSLQSINNEQSTKMEMSFTPSDNILRNLLSGGDNKMSADNSRSSVAQDLQDQDDELRALGISVVDQLSLERDVEAAVDKAVTKHTRKQRLQILKKEIKDINLTIRQGDNRLLELNNRLAGMRQRVVDPRNIITVEKEADDKAQQLKALRQREIFLHQKLASAEVNEEELDDYVLEDGEIIDNDCEDIGGTRSLSNFTGNERERLVREGQMTPFGTVMTSKTSRTVSVQPSHILMKNKARATLQAESKKGPTKAEMISAGEMTPFGTVLNMSISSAKTAIRSSDKIQGGLSDFEKYLQDQFDRQKQHNEANKGTKPKKSSGHSLYGVPKKRKGKIKEYIGNFDCGEAHDSADDSTSLSSVKKSAKAGFEAKVNKTQKSEKQTKKPTRKDPIKMHVLHPKKKKIEKVLGSITSHLEADQYKRTPRKILSERVSFEGSGSEDLDGSGSEYVPSDPDYFEESDFHDDSNLENANIEKREDCMEKLDKGPRRRRKKKLKSEDDWQEDDIPKSKGRKFCKSRDDGNLDDYVRRIENWKEERLKRKQEKIIQGEDLDSEEEEEEGYEEFDKGYKIPLVIWNKLYKYQQTCVRWLWELHLQNCGGILGDEMGLGKTIQIISFFVGLSYSRLTSRQQPWKGLGPVLIVCPATVLHQWVKEFHKWWPPFRVAILHESGTFTGTRPALINNINRYGGILITSYTGVRDQLETLLQYEWHYIVLDEGHKIRNPEAQITVALKRFQTPHRLILSGSPIQNSLKELWSLFDFAFPGKLGTLPIFMEQFAVPITQGGYANASKLEVQTAFKCASVLRDTINPYLLRRMKNDVRNHLSLPDKNEQVLFCGLSEEQRKVYREYIEGDQVKRILGGRMKVFVGLINLRKICNHPDLYTGGPRTYDDDWNSGLQPELKYGWWSRSGKMHVLHSILHLWQRQGHRVLLFTQSRQMMCILEKFLLDEQYSYLKMDGTTTVSSRQPLIEKFNNDPSLFVFLLTTRVGGLGINLTGADRVVIFDPDWNPSTDSQARERAWRIGQLRHVTIYRLLTAGTIEEKIYHRQIFKQFLTNRVLKDPKQQRFFKTNDLYELFSLNEGDKEKTESSAIFAGTGSEIKVEPKEKTKGDAKTQLSRSSSSSKLAGQHKGEAITGRELSRKPHGKTQVENQSKKIKLDERSSGKNKEQESASRNINKREQMRELARSLSKKIRDKCSPKEKSEKEVEENAKAEDINGSLLKDTNGYSVDETRETVTEVNKEDSREIVMQDMQEPITEELVPIIENLSQVSEVKDNEDLNNTSMKFDMDMTKNTSSENNKIHKIIENGIKSSGSFSEVPEKHRNKHKKKDKHREKEKLKKKGRKFEGERVEYLVKKRTYHKTEEEEEAEKLSAMSQDQYVLEKLFRKSGVHTALSHDAILSNSDPDYLLIEGEAERVAKEAVKAVRASRAQCFKPRLSDGTSKSLKSKPKFGIKKSRIFSNTTDKDTEEMQDSKRNKKKRMFNGGIDDDDDGPSDAHSSKELTTSFGKRKYNTEGSSGLLNSSQLLSRMRERNKGISMDCDEDSDYDPDYPSTATVTTESMDPEIQNNIDLLTDIRNFVAFQAEVDGKASTQELVGRFQDRLPPEQTSFFKALLTQICDFHREVTGKGMWSLKGEFR</sequence>
<evidence type="ECO:0000256" key="9">
    <source>
        <dbReference type="ARBA" id="ARBA00022801"/>
    </source>
</evidence>
<feature type="compositionally biased region" description="Low complexity" evidence="22">
    <location>
        <begin position="1535"/>
        <end position="1544"/>
    </location>
</feature>
<feature type="domain" description="Helicase ATP-binding" evidence="23">
    <location>
        <begin position="612"/>
        <end position="786"/>
    </location>
</feature>
<keyword evidence="12" id="KW-0238">DNA-binding</keyword>
<feature type="compositionally biased region" description="Basic and acidic residues" evidence="22">
    <location>
        <begin position="326"/>
        <end position="335"/>
    </location>
</feature>
<dbReference type="GO" id="GO:0004386">
    <property type="term" value="F:helicase activity"/>
    <property type="evidence" value="ECO:0007669"/>
    <property type="project" value="UniProtKB-KW"/>
</dbReference>
<dbReference type="InterPro" id="IPR038718">
    <property type="entry name" value="SNF2-like_sf"/>
</dbReference>
<feature type="compositionally biased region" description="Basic and acidic residues" evidence="22">
    <location>
        <begin position="1215"/>
        <end position="1235"/>
    </location>
</feature>
<evidence type="ECO:0000256" key="6">
    <source>
        <dbReference type="ARBA" id="ARBA00022741"/>
    </source>
</evidence>
<feature type="region of interest" description="Disordered" evidence="22">
    <location>
        <begin position="1476"/>
        <end position="1544"/>
    </location>
</feature>
<dbReference type="Gene3D" id="3.40.50.300">
    <property type="entry name" value="P-loop containing nucleotide triphosphate hydrolases"/>
    <property type="match status" value="1"/>
</dbReference>
<dbReference type="InterPro" id="IPR000330">
    <property type="entry name" value="SNF2_N"/>
</dbReference>
<evidence type="ECO:0000256" key="2">
    <source>
        <dbReference type="ARBA" id="ARBA00007025"/>
    </source>
</evidence>
<dbReference type="InterPro" id="IPR050496">
    <property type="entry name" value="SNF2_RAD54_helicase_repair"/>
</dbReference>
<dbReference type="GO" id="GO:0051301">
    <property type="term" value="P:cell division"/>
    <property type="evidence" value="ECO:0007669"/>
    <property type="project" value="UniProtKB-KW"/>
</dbReference>
<keyword evidence="8" id="KW-0498">Mitosis</keyword>
<evidence type="ECO:0000256" key="4">
    <source>
        <dbReference type="ARBA" id="ARBA00015341"/>
    </source>
</evidence>
<evidence type="ECO:0000256" key="5">
    <source>
        <dbReference type="ARBA" id="ARBA00022618"/>
    </source>
</evidence>
<dbReference type="InterPro" id="IPR014001">
    <property type="entry name" value="Helicase_ATP-bd"/>
</dbReference>
<feature type="compositionally biased region" description="Basic and acidic residues" evidence="22">
    <location>
        <begin position="494"/>
        <end position="508"/>
    </location>
</feature>
<evidence type="ECO:0000256" key="14">
    <source>
        <dbReference type="ARBA" id="ARBA00023242"/>
    </source>
</evidence>
<comment type="subcellular location">
    <subcellularLocation>
        <location evidence="1">Nucleus</location>
    </subcellularLocation>
</comment>
<feature type="region of interest" description="Disordered" evidence="22">
    <location>
        <begin position="1107"/>
        <end position="1267"/>
    </location>
</feature>
<feature type="compositionally biased region" description="Basic residues" evidence="22">
    <location>
        <begin position="1342"/>
        <end position="1362"/>
    </location>
</feature>
<evidence type="ECO:0000256" key="15">
    <source>
        <dbReference type="ARBA" id="ARBA00023306"/>
    </source>
</evidence>
<evidence type="ECO:0000256" key="16">
    <source>
        <dbReference type="ARBA" id="ARBA00024776"/>
    </source>
</evidence>
<dbReference type="InterPro" id="IPR058951">
    <property type="entry name" value="WHD_Rad26_CSB-like"/>
</dbReference>
<dbReference type="PROSITE" id="PS51192">
    <property type="entry name" value="HELICASE_ATP_BIND_1"/>
    <property type="match status" value="1"/>
</dbReference>
<evidence type="ECO:0000256" key="18">
    <source>
        <dbReference type="ARBA" id="ARBA00071998"/>
    </source>
</evidence>
<evidence type="ECO:0000256" key="7">
    <source>
        <dbReference type="ARBA" id="ARBA00022763"/>
    </source>
</evidence>
<keyword evidence="11" id="KW-0067">ATP-binding</keyword>
<reference evidence="25 26" key="1">
    <citation type="journal article" date="2024" name="BMC Genomics">
        <title>Genome assembly of redclaw crayfish (Cherax quadricarinatus) provides insights into its immune adaptation and hypoxia tolerance.</title>
        <authorList>
            <person name="Liu Z."/>
            <person name="Zheng J."/>
            <person name="Li H."/>
            <person name="Fang K."/>
            <person name="Wang S."/>
            <person name="He J."/>
            <person name="Zhou D."/>
            <person name="Weng S."/>
            <person name="Chi M."/>
            <person name="Gu Z."/>
            <person name="He J."/>
            <person name="Li F."/>
            <person name="Wang M."/>
        </authorList>
    </citation>
    <scope>NUCLEOTIDE SEQUENCE [LARGE SCALE GENOMIC DNA]</scope>
    <source>
        <strain evidence="25">ZL_2023a</strain>
    </source>
</reference>
<evidence type="ECO:0000256" key="12">
    <source>
        <dbReference type="ARBA" id="ARBA00023125"/>
    </source>
</evidence>
<feature type="compositionally biased region" description="Basic and acidic residues" evidence="22">
    <location>
        <begin position="1120"/>
        <end position="1132"/>
    </location>
</feature>
<dbReference type="Pfam" id="PF00176">
    <property type="entry name" value="SNF2-rel_dom"/>
    <property type="match status" value="1"/>
</dbReference>
<dbReference type="GO" id="GO:0006283">
    <property type="term" value="P:transcription-coupled nucleotide-excision repair"/>
    <property type="evidence" value="ECO:0007669"/>
    <property type="project" value="TreeGrafter"/>
</dbReference>
<keyword evidence="9" id="KW-0378">Hydrolase</keyword>
<evidence type="ECO:0000256" key="17">
    <source>
        <dbReference type="ARBA" id="ARBA00029956"/>
    </source>
</evidence>
<dbReference type="FunFam" id="3.40.50.300:FF:000863">
    <property type="entry name" value="DNA excision repair protein ERCC-6"/>
    <property type="match status" value="1"/>
</dbReference>